<feature type="transmembrane region" description="Helical" evidence="1">
    <location>
        <begin position="63"/>
        <end position="80"/>
    </location>
</feature>
<evidence type="ECO:0000256" key="1">
    <source>
        <dbReference type="SAM" id="Phobius"/>
    </source>
</evidence>
<gene>
    <name evidence="3" type="ORF">HYN48_09985</name>
</gene>
<evidence type="ECO:0000259" key="2">
    <source>
        <dbReference type="Pfam" id="PF07853"/>
    </source>
</evidence>
<keyword evidence="1" id="KW-0472">Membrane</keyword>
<keyword evidence="4" id="KW-1185">Reference proteome</keyword>
<feature type="transmembrane region" description="Helical" evidence="1">
    <location>
        <begin position="20"/>
        <end position="37"/>
    </location>
</feature>
<proteinExistence type="predicted"/>
<organism evidence="3 4">
    <name type="scientific">Flavobacterium magnum</name>
    <dbReference type="NCBI Taxonomy" id="2162713"/>
    <lineage>
        <taxon>Bacteria</taxon>
        <taxon>Pseudomonadati</taxon>
        <taxon>Bacteroidota</taxon>
        <taxon>Flavobacteriia</taxon>
        <taxon>Flavobacteriales</taxon>
        <taxon>Flavobacteriaceae</taxon>
        <taxon>Flavobacterium</taxon>
    </lineage>
</organism>
<dbReference type="KEGG" id="fmg:HYN48_09985"/>
<dbReference type="Proteomes" id="UP000244193">
    <property type="component" value="Chromosome"/>
</dbReference>
<sequence length="134" mass="15057">MKPEPRITLTLSPTDKFIELICWLSIINIWILVFVNYPKLPGIIPIHFDLSGKADGFGAKENLFALPVVTTVVAVGLTLLNRFPHRFNHLVTITPDNALRQYTMATRFIRCLKLATVLIFGLVVWGMIRSASGH</sequence>
<keyword evidence="1" id="KW-0812">Transmembrane</keyword>
<dbReference type="Pfam" id="PF07853">
    <property type="entry name" value="DUF1648"/>
    <property type="match status" value="1"/>
</dbReference>
<dbReference type="InterPro" id="IPR012867">
    <property type="entry name" value="DUF1648"/>
</dbReference>
<dbReference type="AlphaFoldDB" id="A0A2S0RGG7"/>
<evidence type="ECO:0000313" key="4">
    <source>
        <dbReference type="Proteomes" id="UP000244193"/>
    </source>
</evidence>
<reference evidence="3 4" key="1">
    <citation type="submission" date="2018-04" db="EMBL/GenBank/DDBJ databases">
        <title>Genome sequencing of Flavobacterium sp. HYN0048.</title>
        <authorList>
            <person name="Yi H."/>
            <person name="Baek C."/>
        </authorList>
    </citation>
    <scope>NUCLEOTIDE SEQUENCE [LARGE SCALE GENOMIC DNA]</scope>
    <source>
        <strain evidence="3 4">HYN0048</strain>
    </source>
</reference>
<protein>
    <recommendedName>
        <fullName evidence="2">DUF1648 domain-containing protein</fullName>
    </recommendedName>
</protein>
<feature type="transmembrane region" description="Helical" evidence="1">
    <location>
        <begin position="108"/>
        <end position="128"/>
    </location>
</feature>
<feature type="domain" description="DUF1648" evidence="2">
    <location>
        <begin position="27"/>
        <end position="70"/>
    </location>
</feature>
<accession>A0A2S0RGG7</accession>
<dbReference type="OrthoDB" id="9808690at2"/>
<name>A0A2S0RGG7_9FLAO</name>
<keyword evidence="1" id="KW-1133">Transmembrane helix</keyword>
<dbReference type="EMBL" id="CP028811">
    <property type="protein sequence ID" value="AWA30390.1"/>
    <property type="molecule type" value="Genomic_DNA"/>
</dbReference>
<dbReference type="RefSeq" id="WP_108371257.1">
    <property type="nucleotide sequence ID" value="NZ_CP028811.1"/>
</dbReference>
<evidence type="ECO:0000313" key="3">
    <source>
        <dbReference type="EMBL" id="AWA30390.1"/>
    </source>
</evidence>